<evidence type="ECO:0000259" key="1">
    <source>
        <dbReference type="Pfam" id="PF13860"/>
    </source>
</evidence>
<dbReference type="SUPFAM" id="SSF50939">
    <property type="entry name" value="Sialidases"/>
    <property type="match status" value="1"/>
</dbReference>
<evidence type="ECO:0000313" key="5">
    <source>
        <dbReference type="Proteomes" id="UP001570846"/>
    </source>
</evidence>
<gene>
    <name evidence="3" type="ORF">ACD591_05905</name>
    <name evidence="2" type="ORF">FOE74_11955</name>
</gene>
<dbReference type="InterPro" id="IPR026444">
    <property type="entry name" value="Secre_tail"/>
</dbReference>
<sequence length="960" mass="104375">MKRISQQRQFLMSCALLLFFGALFYLAATQPMMKARQAASFSVEQDLRENGHQARLHRLHKKGAIGTKENPQARWQYEVDRLKDPATGKIPEGIRELELAYTSRILTTEQVFSQKNPYSQLATYTWSSRGPYNIGGRTRALALDTNNENIILAGGVSGGMWRSANGGAAWTKVTDPEMLQSVTTLSQDKRPGKGNVWYYGTGELLGNSANKPGASYYGNGLFKSIDNGVTWNPLPSTQTPNFTAFTNVFQYTYRVATNPGNPTQDEVLVATAGSIRRSVDGGTTWNYVLGFGSGTGAERVSDFNVSPFFTDIAISSTGTMYATLSQYANAGGSSSRKGIFRSINGTTWADITPAAFPATYERIVLDIAPSNENIVYFLVNTATNAASEANLWKYEYVSGDGSGAGGIWTNLTDNLPMLGGKSGDLDLQNGYNMVVKVRPDNVNYVVLGGTNLYRSTNGFSSTAATTKIGGYVANNESYAMYPAHHPDQHEVVFYRNNPSRMISAHDGGLSRTENNQAPAVVWESLNRGYQTTQFYTVAMDLNTTDDFVVGGMQDNGSWAVNNINQETSWVEQLGGDGAFAARTTHSLLVSTQNGTVYRYAYNDAGRRTGYARIDPPKTTGYLFVNPYTIDPNNEYTMFLPAGDTLWRNKNIAQIPVNNSSDQSNLGWEVVANLETNEAISSVSVSKMPANVVYFGTRTGKLYKFENGAAATPTRVEVTGANFPAGNIQCIAIDPRDANKAIVVFTNYKVESLFYTTNGGTTWVPISGNLEENGNVTGNGPSTRWMTILPNPDGSAKYLVGTSTGLYSTSALNGSSTSWIREGASSIGQVPVDMVISRTTDDLVLVGTHGNGVFSRRYSGPLASKEEIAAASQFGLKQNFPNPFRAGAFTNIPFTLEKAADVKLVLYDLSGKTIATLVNGRKPSGQHLVSWDGRGAAASGTYLYQLTIDGKRYTKRLTFLR</sequence>
<dbReference type="Gene3D" id="2.130.10.10">
    <property type="entry name" value="YVTN repeat-like/Quinoprotein amine dehydrogenase"/>
    <property type="match status" value="2"/>
</dbReference>
<reference evidence="2 4" key="2">
    <citation type="submission" date="2019-09" db="EMBL/GenBank/DDBJ databases">
        <title>A bacterium isolated from glacier soil.</title>
        <authorList>
            <person name="Liu Q."/>
        </authorList>
    </citation>
    <scope>NUCLEOTIDE SEQUENCE [LARGE SCALE GENOMIC DNA]</scope>
    <source>
        <strain evidence="2 4">MDT1-10-3</strain>
    </source>
</reference>
<dbReference type="InterPro" id="IPR025965">
    <property type="entry name" value="FlgD/Vpr_Ig-like"/>
</dbReference>
<keyword evidence="5" id="KW-1185">Reference proteome</keyword>
<dbReference type="AlphaFoldDB" id="A0A5M8QB20"/>
<accession>A0A5M8QB20</accession>
<dbReference type="InterPro" id="IPR052025">
    <property type="entry name" value="Xyloglucanase_GH74"/>
</dbReference>
<evidence type="ECO:0000313" key="3">
    <source>
        <dbReference type="EMBL" id="MFA1770819.1"/>
    </source>
</evidence>
<feature type="domain" description="FlgD/Vpr Ig-like" evidence="1">
    <location>
        <begin position="890"/>
        <end position="945"/>
    </location>
</feature>
<evidence type="ECO:0000313" key="4">
    <source>
        <dbReference type="Proteomes" id="UP000323866"/>
    </source>
</evidence>
<name>A0A5M8QB20_9BACT</name>
<dbReference type="OrthoDB" id="9757947at2"/>
<dbReference type="Proteomes" id="UP001570846">
    <property type="component" value="Unassembled WGS sequence"/>
</dbReference>
<dbReference type="RefSeq" id="WP_149098856.1">
    <property type="nucleotide sequence ID" value="NZ_BMMG01000004.1"/>
</dbReference>
<dbReference type="EMBL" id="JBGOGF010000003">
    <property type="protein sequence ID" value="MFA1770819.1"/>
    <property type="molecule type" value="Genomic_DNA"/>
</dbReference>
<reference evidence="2 4" key="1">
    <citation type="submission" date="2019-07" db="EMBL/GenBank/DDBJ databases">
        <authorList>
            <person name="Qu J.-H."/>
        </authorList>
    </citation>
    <scope>NUCLEOTIDE SEQUENCE [LARGE SCALE GENOMIC DNA]</scope>
    <source>
        <strain evidence="2 4">MDT1-10-3</strain>
    </source>
</reference>
<dbReference type="NCBIfam" id="TIGR04183">
    <property type="entry name" value="Por_Secre_tail"/>
    <property type="match status" value="1"/>
</dbReference>
<dbReference type="Proteomes" id="UP000323866">
    <property type="component" value="Unassembled WGS sequence"/>
</dbReference>
<dbReference type="InterPro" id="IPR036278">
    <property type="entry name" value="Sialidase_sf"/>
</dbReference>
<protein>
    <submittedName>
        <fullName evidence="2">T9SS type A sorting domain-containing protein</fullName>
    </submittedName>
</protein>
<dbReference type="EMBL" id="VKKZ01000021">
    <property type="protein sequence ID" value="KAA6433195.1"/>
    <property type="molecule type" value="Genomic_DNA"/>
</dbReference>
<dbReference type="InterPro" id="IPR015943">
    <property type="entry name" value="WD40/YVTN_repeat-like_dom_sf"/>
</dbReference>
<proteinExistence type="predicted"/>
<dbReference type="Pfam" id="PF13860">
    <property type="entry name" value="FlgD_ig"/>
    <property type="match status" value="1"/>
</dbReference>
<dbReference type="GO" id="GO:0010411">
    <property type="term" value="P:xyloglucan metabolic process"/>
    <property type="evidence" value="ECO:0007669"/>
    <property type="project" value="TreeGrafter"/>
</dbReference>
<dbReference type="Gene3D" id="2.60.40.4070">
    <property type="match status" value="1"/>
</dbReference>
<dbReference type="PANTHER" id="PTHR43739:SF5">
    <property type="entry name" value="EXO-ALPHA-SIALIDASE"/>
    <property type="match status" value="1"/>
</dbReference>
<organism evidence="2 4">
    <name type="scientific">Rufibacter glacialis</name>
    <dbReference type="NCBI Taxonomy" id="1259555"/>
    <lineage>
        <taxon>Bacteria</taxon>
        <taxon>Pseudomonadati</taxon>
        <taxon>Bacteroidota</taxon>
        <taxon>Cytophagia</taxon>
        <taxon>Cytophagales</taxon>
        <taxon>Hymenobacteraceae</taxon>
        <taxon>Rufibacter</taxon>
    </lineage>
</organism>
<reference evidence="3 5" key="3">
    <citation type="submission" date="2024-08" db="EMBL/GenBank/DDBJ databases">
        <authorList>
            <person name="Wei W."/>
        </authorList>
    </citation>
    <scope>NUCLEOTIDE SEQUENCE [LARGE SCALE GENOMIC DNA]</scope>
    <source>
        <strain evidence="3 5">XU2</strain>
    </source>
</reference>
<dbReference type="PANTHER" id="PTHR43739">
    <property type="entry name" value="XYLOGLUCANASE (EUROFUNG)"/>
    <property type="match status" value="1"/>
</dbReference>
<evidence type="ECO:0000313" key="2">
    <source>
        <dbReference type="EMBL" id="KAA6433195.1"/>
    </source>
</evidence>
<comment type="caution">
    <text evidence="2">The sequence shown here is derived from an EMBL/GenBank/DDBJ whole genome shotgun (WGS) entry which is preliminary data.</text>
</comment>
<dbReference type="SUPFAM" id="SSF110296">
    <property type="entry name" value="Oligoxyloglucan reducing end-specific cellobiohydrolase"/>
    <property type="match status" value="1"/>
</dbReference>